<organism evidence="5 6">
    <name type="scientific">Tribonema minus</name>
    <dbReference type="NCBI Taxonomy" id="303371"/>
    <lineage>
        <taxon>Eukaryota</taxon>
        <taxon>Sar</taxon>
        <taxon>Stramenopiles</taxon>
        <taxon>Ochrophyta</taxon>
        <taxon>PX clade</taxon>
        <taxon>Xanthophyceae</taxon>
        <taxon>Tribonematales</taxon>
        <taxon>Tribonemataceae</taxon>
        <taxon>Tribonema</taxon>
    </lineage>
</organism>
<keyword evidence="6" id="KW-1185">Reference proteome</keyword>
<feature type="transmembrane region" description="Helical" evidence="4">
    <location>
        <begin position="215"/>
        <end position="235"/>
    </location>
</feature>
<evidence type="ECO:0000256" key="1">
    <source>
        <dbReference type="ARBA" id="ARBA00022692"/>
    </source>
</evidence>
<evidence type="ECO:0000256" key="3">
    <source>
        <dbReference type="ARBA" id="ARBA00023136"/>
    </source>
</evidence>
<proteinExistence type="predicted"/>
<evidence type="ECO:0000256" key="2">
    <source>
        <dbReference type="ARBA" id="ARBA00022989"/>
    </source>
</evidence>
<evidence type="ECO:0000256" key="4">
    <source>
        <dbReference type="SAM" id="Phobius"/>
    </source>
</evidence>
<feature type="transmembrane region" description="Helical" evidence="4">
    <location>
        <begin position="143"/>
        <end position="163"/>
    </location>
</feature>
<name>A0A835YZC7_9STRA</name>
<reference evidence="5" key="1">
    <citation type="submission" date="2021-02" db="EMBL/GenBank/DDBJ databases">
        <title>First Annotated Genome of the Yellow-green Alga Tribonema minus.</title>
        <authorList>
            <person name="Mahan K.M."/>
        </authorList>
    </citation>
    <scope>NUCLEOTIDE SEQUENCE</scope>
    <source>
        <strain evidence="5">UTEX B ZZ1240</strain>
    </source>
</reference>
<dbReference type="EMBL" id="JAFCMP010000201">
    <property type="protein sequence ID" value="KAG5183569.1"/>
    <property type="molecule type" value="Genomic_DNA"/>
</dbReference>
<comment type="caution">
    <text evidence="5">The sequence shown here is derived from an EMBL/GenBank/DDBJ whole genome shotgun (WGS) entry which is preliminary data.</text>
</comment>
<dbReference type="InterPro" id="IPR036259">
    <property type="entry name" value="MFS_trans_sf"/>
</dbReference>
<dbReference type="SUPFAM" id="SSF103473">
    <property type="entry name" value="MFS general substrate transporter"/>
    <property type="match status" value="1"/>
</dbReference>
<dbReference type="AlphaFoldDB" id="A0A835YZC7"/>
<keyword evidence="2 4" id="KW-1133">Transmembrane helix</keyword>
<evidence type="ECO:0000313" key="5">
    <source>
        <dbReference type="EMBL" id="KAG5183569.1"/>
    </source>
</evidence>
<dbReference type="Proteomes" id="UP000664859">
    <property type="component" value="Unassembled WGS sequence"/>
</dbReference>
<dbReference type="OrthoDB" id="413079at2759"/>
<evidence type="ECO:0000313" key="6">
    <source>
        <dbReference type="Proteomes" id="UP000664859"/>
    </source>
</evidence>
<dbReference type="PANTHER" id="PTHR23121:SF9">
    <property type="entry name" value="SODIUM-DEPENDENT GLUCOSE TRANSPORTER 1"/>
    <property type="match status" value="1"/>
</dbReference>
<feature type="transmembrane region" description="Helical" evidence="4">
    <location>
        <begin position="20"/>
        <end position="39"/>
    </location>
</feature>
<keyword evidence="3 4" id="KW-0472">Membrane</keyword>
<dbReference type="PANTHER" id="PTHR23121">
    <property type="entry name" value="SODIUM-DEPENDENT GLUCOSE TRANSPORTER 1"/>
    <property type="match status" value="1"/>
</dbReference>
<accession>A0A835YZC7</accession>
<sequence>MEVHSKEQLETQQPLRVRAALSVPLFGAFLMWLLEWAVLRACPSITYFARTLEQPETRFGQVFAARGVGYLLGSLASGHSAQCVGGLRFIVIGPSEGDGGGESQPPVDEFEGGLLELAAEQDGQAKDDSAPPGLAPMPTLLQVLLCAFFFCYTGLEVGFGGWLPVVMTLQGVDEAHGAYTATMFWLGVTVGRIAAIPLAALFSVSVLLQGLLADTGALGMVALFAACVALARAAASRHNGTSNDQHLRDSASGGEAGAGLGVHHQVEYRYTLGFCRLLCNLGMPEDVLSRVCTLTPEGGSADWCIDICTAGVLECAWVSAKYTTYSFRIGVLLGLHMADAGAGAVGAEPGESEPEVPLSIKPLVDPITNIMVKPKSVRLWGHWPSTAVAD</sequence>
<feature type="transmembrane region" description="Helical" evidence="4">
    <location>
        <begin position="183"/>
        <end position="208"/>
    </location>
</feature>
<keyword evidence="1 4" id="KW-0812">Transmembrane</keyword>
<gene>
    <name evidence="5" type="ORF">JKP88DRAFT_348629</name>
</gene>
<protein>
    <submittedName>
        <fullName evidence="5">Uncharacterized protein</fullName>
    </submittedName>
</protein>